<feature type="compositionally biased region" description="Basic and acidic residues" evidence="10">
    <location>
        <begin position="89"/>
        <end position="120"/>
    </location>
</feature>
<dbReference type="GO" id="GO:0005886">
    <property type="term" value="C:plasma membrane"/>
    <property type="evidence" value="ECO:0007669"/>
    <property type="project" value="UniProtKB-SubCell"/>
</dbReference>
<dbReference type="InterPro" id="IPR004835">
    <property type="entry name" value="Chitin_synth"/>
</dbReference>
<evidence type="ECO:0000256" key="2">
    <source>
        <dbReference type="ARBA" id="ARBA00012543"/>
    </source>
</evidence>
<dbReference type="Proteomes" id="UP000650833">
    <property type="component" value="Unassembled WGS sequence"/>
</dbReference>
<gene>
    <name evidence="13" type="ORF">INT46_005474</name>
</gene>
<dbReference type="Pfam" id="PF03142">
    <property type="entry name" value="Chitin_synth_2"/>
    <property type="match status" value="1"/>
</dbReference>
<dbReference type="Pfam" id="PF22997">
    <property type="entry name" value="CHS4"/>
    <property type="match status" value="1"/>
</dbReference>
<proteinExistence type="predicted"/>
<sequence length="1163" mass="130607">MGKSENKKPKTPPSPTAKSLPSSATTDQNENAQKKSLPKANLRVETNNIGAPQPSQNTGSQRMHPAASIRSNSATPMTATAAATNTARRYSEKNNNRPRKAELPTDSRPERTQRPEDLRRAQYLVNSSSHSNVPKLTDENSKLKQSRRNPKNCWATTSWILTWWAPPLLLRTFGIKDKNMQQAWREKVSLVQVIIFLCCIVGFLTFGFNATVCGRQANRILPTGVEYNHIVISGRAFDLKSFRHPTPVIDMPGSGDIQELGIGGRDLSFLFQTVNYNCKGILKPIIADDEKGNVANYFPCVTLDRYSPKVNGTDNPERNGCHISTKSRLALRRLDVVGDVYYNWTDIQKPGTSLIAFNGNVLDLSRLRYLTPNIPLPIQVAQIVGPGSAFIGRDATYWLSTTADRLQIGKCLTDILKVGVVDTRSTGCIISDIVLWVSLAVILGVVLIRFLLALVFGWFVSWKLGSIREETDEDRRKRQEKVLEWEMNNAEEMHYPRSQSIASIPIASIVSQTDPAVPAPLTAADVRNSFATDEMPYSTSSSPQLNQQKTKRRFFPTTSRFTQPNSPRSLSGSRHFGTSASMGDGNYSNMASPNLPYTIGSQFFRSMDDNLSQNNASILQAQTHNFNFDLIHTFMVVTCYSEGEEGLRTTLDSLANTDYPSSHKMMLVICDGIITGSGNGSSTPDIVLSMMKDDLVPREQVQPSSYVAIADGTKRHNMAKVYAGYYSYNTDSSKNPEVLPEDQQQMVPMIVIVKCGTEAEASDKKPGNRGKRDSQVILMNTMQKVYYGERMCDLEYQFCKAIVKLTGNHPSRFETCLMVDADTKVYPDSLARMIACMSRDPYIMGLCGETKIANKGDSWVTAIQVFEYYISHHMSKAFESIFGGVTCLPGCFCMYRIIAPKGDRYVPIFCSSDIVEMYCENVVDTLHKKNLLLLGEDRYLTTLMLRTFPKRKMIFVPQAVCKTVVPDTFEVLLSQRRRWINSTVHNLLELVLIRDLCGTFCFSMQFVVFMELVGTVVLPAAISFTVYLIIISFFVTPIPIIPLMLLAAILGLPAILIALTTRKMVYIGWMGVYLLSLPIWNFILPAYAYWHFDDFSWGQTRMVEGATTEKSEDHGRREGEFDSSGIIMRQFEEWAKQERKLMAEERMSSSTVIRNYPKVYYGH</sequence>
<evidence type="ECO:0000256" key="11">
    <source>
        <dbReference type="SAM" id="Phobius"/>
    </source>
</evidence>
<evidence type="ECO:0000256" key="4">
    <source>
        <dbReference type="ARBA" id="ARBA00022676"/>
    </source>
</evidence>
<dbReference type="EC" id="2.4.1.16" evidence="2"/>
<keyword evidence="4" id="KW-0328">Glycosyltransferase</keyword>
<dbReference type="InterPro" id="IPR054295">
    <property type="entry name" value="CHS4-like_dom"/>
</dbReference>
<dbReference type="PANTHER" id="PTHR22914:SF16">
    <property type="entry name" value="CHITIN SYNTHASE 3"/>
    <property type="match status" value="1"/>
</dbReference>
<evidence type="ECO:0000259" key="12">
    <source>
        <dbReference type="Pfam" id="PF22997"/>
    </source>
</evidence>
<feature type="compositionally biased region" description="Polar residues" evidence="10">
    <location>
        <begin position="44"/>
        <end position="61"/>
    </location>
</feature>
<evidence type="ECO:0000313" key="14">
    <source>
        <dbReference type="Proteomes" id="UP000650833"/>
    </source>
</evidence>
<dbReference type="AlphaFoldDB" id="A0A8H7UNU9"/>
<keyword evidence="14" id="KW-1185">Reference proteome</keyword>
<keyword evidence="3" id="KW-1003">Cell membrane</keyword>
<organism evidence="13 14">
    <name type="scientific">Mucor plumbeus</name>
    <dbReference type="NCBI Taxonomy" id="97098"/>
    <lineage>
        <taxon>Eukaryota</taxon>
        <taxon>Fungi</taxon>
        <taxon>Fungi incertae sedis</taxon>
        <taxon>Mucoromycota</taxon>
        <taxon>Mucoromycotina</taxon>
        <taxon>Mucoromycetes</taxon>
        <taxon>Mucorales</taxon>
        <taxon>Mucorineae</taxon>
        <taxon>Mucoraceae</taxon>
        <taxon>Mucor</taxon>
    </lineage>
</organism>
<feature type="domain" description="Chitin synthase 4-like" evidence="12">
    <location>
        <begin position="340"/>
        <end position="420"/>
    </location>
</feature>
<protein>
    <recommendedName>
        <fullName evidence="2">chitin synthase</fullName>
        <ecNumber evidence="2">2.4.1.16</ecNumber>
    </recommendedName>
</protein>
<dbReference type="InterPro" id="IPR029044">
    <property type="entry name" value="Nucleotide-diphossugar_trans"/>
</dbReference>
<dbReference type="CDD" id="cd04190">
    <property type="entry name" value="Chitin_synth_C"/>
    <property type="match status" value="1"/>
</dbReference>
<feature type="compositionally biased region" description="Low complexity" evidence="10">
    <location>
        <begin position="16"/>
        <end position="26"/>
    </location>
</feature>
<accession>A0A8H7UNU9</accession>
<reference evidence="13" key="1">
    <citation type="submission" date="2020-12" db="EMBL/GenBank/DDBJ databases">
        <title>Metabolic potential, ecology and presence of endohyphal bacteria is reflected in genomic diversity of Mucoromycotina.</title>
        <authorList>
            <person name="Muszewska A."/>
            <person name="Okrasinska A."/>
            <person name="Steczkiewicz K."/>
            <person name="Drgas O."/>
            <person name="Orlowska M."/>
            <person name="Perlinska-Lenart U."/>
            <person name="Aleksandrzak-Piekarczyk T."/>
            <person name="Szatraj K."/>
            <person name="Zielenkiewicz U."/>
            <person name="Pilsyk S."/>
            <person name="Malc E."/>
            <person name="Mieczkowski P."/>
            <person name="Kruszewska J.S."/>
            <person name="Biernat P."/>
            <person name="Pawlowska J."/>
        </authorList>
    </citation>
    <scope>NUCLEOTIDE SEQUENCE</scope>
    <source>
        <strain evidence="13">CBS 226.32</strain>
    </source>
</reference>
<evidence type="ECO:0000256" key="7">
    <source>
        <dbReference type="ARBA" id="ARBA00022989"/>
    </source>
</evidence>
<dbReference type="SUPFAM" id="SSF53448">
    <property type="entry name" value="Nucleotide-diphospho-sugar transferases"/>
    <property type="match status" value="1"/>
</dbReference>
<dbReference type="EMBL" id="JAEPRC010001075">
    <property type="protein sequence ID" value="KAG2190055.1"/>
    <property type="molecule type" value="Genomic_DNA"/>
</dbReference>
<keyword evidence="9" id="KW-0325">Glycoprotein</keyword>
<dbReference type="GO" id="GO:0004100">
    <property type="term" value="F:chitin synthase activity"/>
    <property type="evidence" value="ECO:0007669"/>
    <property type="project" value="UniProtKB-EC"/>
</dbReference>
<evidence type="ECO:0000256" key="1">
    <source>
        <dbReference type="ARBA" id="ARBA00004651"/>
    </source>
</evidence>
<keyword evidence="8 11" id="KW-0472">Membrane</keyword>
<comment type="caution">
    <text evidence="13">The sequence shown here is derived from an EMBL/GenBank/DDBJ whole genome shotgun (WGS) entry which is preliminary data.</text>
</comment>
<feature type="transmembrane region" description="Helical" evidence="11">
    <location>
        <begin position="433"/>
        <end position="460"/>
    </location>
</feature>
<feature type="compositionally biased region" description="Polar residues" evidence="10">
    <location>
        <begin position="124"/>
        <end position="134"/>
    </location>
</feature>
<name>A0A8H7UNU9_9FUNG</name>
<evidence type="ECO:0000256" key="3">
    <source>
        <dbReference type="ARBA" id="ARBA00022475"/>
    </source>
</evidence>
<comment type="subcellular location">
    <subcellularLocation>
        <location evidence="1">Cell membrane</location>
        <topology evidence="1">Multi-pass membrane protein</topology>
    </subcellularLocation>
</comment>
<feature type="transmembrane region" description="Helical" evidence="11">
    <location>
        <begin position="1012"/>
        <end position="1034"/>
    </location>
</feature>
<keyword evidence="5" id="KW-0808">Transferase</keyword>
<evidence type="ECO:0000256" key="9">
    <source>
        <dbReference type="ARBA" id="ARBA00023180"/>
    </source>
</evidence>
<dbReference type="GO" id="GO:0006031">
    <property type="term" value="P:chitin biosynthetic process"/>
    <property type="evidence" value="ECO:0007669"/>
    <property type="project" value="TreeGrafter"/>
</dbReference>
<dbReference type="OrthoDB" id="370884at2759"/>
<feature type="region of interest" description="Disordered" evidence="10">
    <location>
        <begin position="558"/>
        <end position="579"/>
    </location>
</feature>
<feature type="transmembrane region" description="Helical" evidence="11">
    <location>
        <begin position="188"/>
        <end position="208"/>
    </location>
</feature>
<evidence type="ECO:0000256" key="6">
    <source>
        <dbReference type="ARBA" id="ARBA00022692"/>
    </source>
</evidence>
<dbReference type="GO" id="GO:0030428">
    <property type="term" value="C:cell septum"/>
    <property type="evidence" value="ECO:0007669"/>
    <property type="project" value="TreeGrafter"/>
</dbReference>
<dbReference type="PANTHER" id="PTHR22914">
    <property type="entry name" value="CHITIN SYNTHASE"/>
    <property type="match status" value="1"/>
</dbReference>
<evidence type="ECO:0000256" key="5">
    <source>
        <dbReference type="ARBA" id="ARBA00022679"/>
    </source>
</evidence>
<keyword evidence="7 11" id="KW-1133">Transmembrane helix</keyword>
<evidence type="ECO:0000313" key="13">
    <source>
        <dbReference type="EMBL" id="KAG2190055.1"/>
    </source>
</evidence>
<keyword evidence="6 11" id="KW-0812">Transmembrane</keyword>
<feature type="region of interest" description="Disordered" evidence="10">
    <location>
        <begin position="1"/>
        <end position="149"/>
    </location>
</feature>
<evidence type="ECO:0000256" key="10">
    <source>
        <dbReference type="SAM" id="MobiDB-lite"/>
    </source>
</evidence>
<feature type="transmembrane region" description="Helical" evidence="11">
    <location>
        <begin position="1066"/>
        <end position="1090"/>
    </location>
</feature>
<feature type="transmembrane region" description="Helical" evidence="11">
    <location>
        <begin position="1040"/>
        <end position="1059"/>
    </location>
</feature>
<evidence type="ECO:0000256" key="8">
    <source>
        <dbReference type="ARBA" id="ARBA00023136"/>
    </source>
</evidence>
<feature type="compositionally biased region" description="Low complexity" evidence="10">
    <location>
        <begin position="74"/>
        <end position="87"/>
    </location>
</feature>